<dbReference type="Gene3D" id="2.60.40.1120">
    <property type="entry name" value="Carboxypeptidase-like, regulatory domain"/>
    <property type="match status" value="1"/>
</dbReference>
<comment type="caution">
    <text evidence="10">The sequence shown here is derived from an EMBL/GenBank/DDBJ whole genome shotgun (WGS) entry which is preliminary data.</text>
</comment>
<dbReference type="PANTHER" id="PTHR30069">
    <property type="entry name" value="TONB-DEPENDENT OUTER MEMBRANE RECEPTOR"/>
    <property type="match status" value="1"/>
</dbReference>
<dbReference type="InterPro" id="IPR037066">
    <property type="entry name" value="Plug_dom_sf"/>
</dbReference>
<dbReference type="GO" id="GO:0009279">
    <property type="term" value="C:cell outer membrane"/>
    <property type="evidence" value="ECO:0007669"/>
    <property type="project" value="UniProtKB-SubCell"/>
</dbReference>
<reference evidence="10 11" key="1">
    <citation type="journal article" date="2016" name="Nat. Commun.">
        <title>Thousands of microbial genomes shed light on interconnected biogeochemical processes in an aquifer system.</title>
        <authorList>
            <person name="Anantharaman K."/>
            <person name="Brown C.T."/>
            <person name="Hug L.A."/>
            <person name="Sharon I."/>
            <person name="Castelle C.J."/>
            <person name="Probst A.J."/>
            <person name="Thomas B.C."/>
            <person name="Singh A."/>
            <person name="Wilkins M.J."/>
            <person name="Karaoz U."/>
            <person name="Brodie E.L."/>
            <person name="Williams K.H."/>
            <person name="Hubbard S.S."/>
            <person name="Banfield J.F."/>
        </authorList>
    </citation>
    <scope>NUCLEOTIDE SEQUENCE [LARGE SCALE GENOMIC DNA]</scope>
    <source>
        <strain evidence="11">RIFCSPLOWO2_12_FULL_64_10</strain>
    </source>
</reference>
<keyword evidence="4 8" id="KW-0812">Transmembrane</keyword>
<evidence type="ECO:0000313" key="10">
    <source>
        <dbReference type="EMBL" id="OGG51851.1"/>
    </source>
</evidence>
<dbReference type="Gene3D" id="2.170.130.10">
    <property type="entry name" value="TonB-dependent receptor, plug domain"/>
    <property type="match status" value="1"/>
</dbReference>
<dbReference type="InterPro" id="IPR013784">
    <property type="entry name" value="Carb-bd-like_fold"/>
</dbReference>
<evidence type="ECO:0000256" key="1">
    <source>
        <dbReference type="ARBA" id="ARBA00004571"/>
    </source>
</evidence>
<dbReference type="Proteomes" id="UP000178606">
    <property type="component" value="Unassembled WGS sequence"/>
</dbReference>
<keyword evidence="5 9" id="KW-0732">Signal</keyword>
<proteinExistence type="inferred from homology"/>
<dbReference type="SUPFAM" id="SSF56935">
    <property type="entry name" value="Porins"/>
    <property type="match status" value="1"/>
</dbReference>
<evidence type="ECO:0000256" key="3">
    <source>
        <dbReference type="ARBA" id="ARBA00022452"/>
    </source>
</evidence>
<dbReference type="InterPro" id="IPR036942">
    <property type="entry name" value="Beta-barrel_TonB_sf"/>
</dbReference>
<dbReference type="PANTHER" id="PTHR30069:SF29">
    <property type="entry name" value="HEMOGLOBIN AND HEMOGLOBIN-HAPTOGLOBIN-BINDING PROTEIN 1-RELATED"/>
    <property type="match status" value="1"/>
</dbReference>
<sequence>MGYRKLRFLIFAALLLAIGTTPAFGASLGKVAGRVADRAGAALPGASVVIVGTVRGGVTDAQGRYFILNVQPGMYEVRASIIGYKPVALSGIVVQTDLTTEVNFSLEQTPVEAQEVTVTAERPAVDKSLTATRAIIGAQELKNTMPIDNLDGLVKTAASAYRGYIRGGRRYETKMLLDGVNVSETYFNGAGLYSAGYTAVARSKGDETELAKIATSAVQELAVMAGTFNAEYEAATAGILNVTTREGGRKLTGQVFYRRSAGGLKHAGPSVYNDYDRFLAEKASIEASANVAQRAAAANYVVFEDIYKRTNGKPYNYDPAKRKSTKPTETLDLSIGGPLGKKGGFFYTGKYSRSFGRFPNEFTQTVTNSLKLHAMASDKLKLVGFLMVEDGGLLGGWVNRDFTARFKFFANGTALNQRLGVVGYGAITHFLSPRTFYEVKVSRSGRTSEFGYSDDDNDGVVEAGEDGKFLQIRTTNDVAKYMTPRSFFSPDPGNELPYDTKYAPGGQGYRLGRPGFFYEKLKRSNVTYKADLTSQVDYHHQIKIGAQFRRHTVSDFRQENSVKPKFDLAYPFFQIDYNLHPQEVALYAQDRMEYEGIIINTGVRLDSFNPKAKAYGDYSGNLSEVVDLSNGKKVLSQMSVRTKDTPTRWYWSPRVGISHPVSAKAAMHYSWGKFYSPPVFAQIFESYGSFPNDSLPPLPDVNRRSPTATQYEIGIQWSFVKDYAMDVTAYYRDIDHYLEYGFALTPKAGQPGGLGAITLLTDGGYADARGIEVTLEKRPSMHWSARMSYTYSYVKSGSISGISNNRPDINSYSIPAGQAFNEDVLLVRDRFSAVSLNVQGGGSAFDSGFDRTHRLTLTTLFTLPHEVDFSSITTAASGFFFQKQFTNTQEREFGRSPYTLQTDLRFTKGVKAGNRGRANVFLEVRNLFDRKNILTWDSFDPASSRLWEEKKDPTGTLNRPTRVEGTPIYDIARETYFGISYDF</sequence>
<name>A0A1F6CS75_HANXR</name>
<comment type="subcellular location">
    <subcellularLocation>
        <location evidence="1 8">Cell outer membrane</location>
        <topology evidence="1 8">Multi-pass membrane protein</topology>
    </subcellularLocation>
</comment>
<feature type="chain" id="PRO_5009523522" description="TonB-dependent receptor-like beta-barrel domain-containing protein" evidence="9">
    <location>
        <begin position="26"/>
        <end position="983"/>
    </location>
</feature>
<evidence type="ECO:0000256" key="5">
    <source>
        <dbReference type="ARBA" id="ARBA00022729"/>
    </source>
</evidence>
<dbReference type="AlphaFoldDB" id="A0A1F6CS75"/>
<keyword evidence="6 8" id="KW-0472">Membrane</keyword>
<keyword evidence="7 8" id="KW-0998">Cell outer membrane</keyword>
<keyword evidence="2 8" id="KW-0813">Transport</keyword>
<evidence type="ECO:0000256" key="8">
    <source>
        <dbReference type="PROSITE-ProRule" id="PRU01360"/>
    </source>
</evidence>
<keyword evidence="3 8" id="KW-1134">Transmembrane beta strand</keyword>
<dbReference type="GO" id="GO:0044718">
    <property type="term" value="P:siderophore transmembrane transport"/>
    <property type="evidence" value="ECO:0007669"/>
    <property type="project" value="TreeGrafter"/>
</dbReference>
<dbReference type="Pfam" id="PF13620">
    <property type="entry name" value="CarboxypepD_reg"/>
    <property type="match status" value="1"/>
</dbReference>
<accession>A0A1F6CS75</accession>
<evidence type="ECO:0000256" key="9">
    <source>
        <dbReference type="SAM" id="SignalP"/>
    </source>
</evidence>
<dbReference type="EMBL" id="MFKF01000166">
    <property type="protein sequence ID" value="OGG51851.1"/>
    <property type="molecule type" value="Genomic_DNA"/>
</dbReference>
<protein>
    <recommendedName>
        <fullName evidence="12">TonB-dependent receptor-like beta-barrel domain-containing protein</fullName>
    </recommendedName>
</protein>
<gene>
    <name evidence="10" type="ORF">A3F84_17260</name>
</gene>
<dbReference type="SUPFAM" id="SSF49452">
    <property type="entry name" value="Starch-binding domain-like"/>
    <property type="match status" value="1"/>
</dbReference>
<evidence type="ECO:0000256" key="6">
    <source>
        <dbReference type="ARBA" id="ARBA00023136"/>
    </source>
</evidence>
<dbReference type="GO" id="GO:0030246">
    <property type="term" value="F:carbohydrate binding"/>
    <property type="evidence" value="ECO:0007669"/>
    <property type="project" value="InterPro"/>
</dbReference>
<evidence type="ECO:0000256" key="4">
    <source>
        <dbReference type="ARBA" id="ARBA00022692"/>
    </source>
</evidence>
<dbReference type="InterPro" id="IPR039426">
    <property type="entry name" value="TonB-dep_rcpt-like"/>
</dbReference>
<dbReference type="PROSITE" id="PS52016">
    <property type="entry name" value="TONB_DEPENDENT_REC_3"/>
    <property type="match status" value="1"/>
</dbReference>
<evidence type="ECO:0008006" key="12">
    <source>
        <dbReference type="Google" id="ProtNLM"/>
    </source>
</evidence>
<evidence type="ECO:0000256" key="7">
    <source>
        <dbReference type="ARBA" id="ARBA00023237"/>
    </source>
</evidence>
<dbReference type="GO" id="GO:0015344">
    <property type="term" value="F:siderophore uptake transmembrane transporter activity"/>
    <property type="evidence" value="ECO:0007669"/>
    <property type="project" value="TreeGrafter"/>
</dbReference>
<comment type="similarity">
    <text evidence="8">Belongs to the TonB-dependent receptor family.</text>
</comment>
<organism evidence="10 11">
    <name type="scientific">Handelsmanbacteria sp. (strain RIFCSPLOWO2_12_FULL_64_10)</name>
    <dbReference type="NCBI Taxonomy" id="1817868"/>
    <lineage>
        <taxon>Bacteria</taxon>
        <taxon>Candidatus Handelsmaniibacteriota</taxon>
    </lineage>
</organism>
<feature type="signal peptide" evidence="9">
    <location>
        <begin position="1"/>
        <end position="25"/>
    </location>
</feature>
<evidence type="ECO:0000313" key="11">
    <source>
        <dbReference type="Proteomes" id="UP000178606"/>
    </source>
</evidence>
<dbReference type="Gene3D" id="2.40.170.20">
    <property type="entry name" value="TonB-dependent receptor, beta-barrel domain"/>
    <property type="match status" value="1"/>
</dbReference>
<evidence type="ECO:0000256" key="2">
    <source>
        <dbReference type="ARBA" id="ARBA00022448"/>
    </source>
</evidence>